<accession>A0A9Q0F1Q8</accession>
<evidence type="ECO:0000256" key="1">
    <source>
        <dbReference type="SAM" id="MobiDB-lite"/>
    </source>
</evidence>
<protein>
    <submittedName>
        <fullName evidence="2">Uncharacterized protein</fullName>
    </submittedName>
</protein>
<sequence length="411" mass="47033">MGAWRAIGVEFVNLDPRWQKVGGEEEETKKVARTDQEEEGGSGKKRDEQSRTCSAIASHELLLTETPLSASRVWGPNPKVKLVLTYKVEGVAQENVEDWKQTCIKNWSPHITQYGEPTVTVTYLKPFDMSQSNPSPDDFKIQIHRGKLALNIFHSPQEAIDWKGYPEDFPTTFMATTAKLLPNPYVDWAKDVLEPTDHRGWCLTGWPLSDVLRRHYTSIANYPETETQSETNTHARFAWRRLKQEGDSSILPFRRGYSEQGLQTLLMQDDDIRKIFPFQLHDQKIVEVENCAKIALHQLQLENGRCVIDLENEEEFSCVYSYAEAAVEEFNENQIFHCLSLKEIEKAYLTLALGKAYDIVFSAHDCTINNQCSCLATVIDSGNEFWVESFSRIIEGSPFFLPRFHEIVSGQ</sequence>
<name>A0A9Q0F1Q8_9ROSI</name>
<dbReference type="Proteomes" id="UP001141552">
    <property type="component" value="Unassembled WGS sequence"/>
</dbReference>
<dbReference type="AlphaFoldDB" id="A0A9Q0F1Q8"/>
<feature type="region of interest" description="Disordered" evidence="1">
    <location>
        <begin position="18"/>
        <end position="51"/>
    </location>
</feature>
<reference evidence="2" key="2">
    <citation type="journal article" date="2023" name="Plants (Basel)">
        <title>Annotation of the Turnera subulata (Passifloraceae) Draft Genome Reveals the S-Locus Evolved after the Divergence of Turneroideae from Passifloroideae in a Stepwise Manner.</title>
        <authorList>
            <person name="Henning P.M."/>
            <person name="Roalson E.H."/>
            <person name="Mir W."/>
            <person name="McCubbin A.G."/>
            <person name="Shore J.S."/>
        </authorList>
    </citation>
    <scope>NUCLEOTIDE SEQUENCE</scope>
    <source>
        <strain evidence="2">F60SS</strain>
    </source>
</reference>
<evidence type="ECO:0000313" key="2">
    <source>
        <dbReference type="EMBL" id="KAJ4823253.1"/>
    </source>
</evidence>
<keyword evidence="3" id="KW-1185">Reference proteome</keyword>
<gene>
    <name evidence="2" type="ORF">Tsubulata_032208</name>
</gene>
<feature type="compositionally biased region" description="Basic and acidic residues" evidence="1">
    <location>
        <begin position="27"/>
        <end position="50"/>
    </location>
</feature>
<proteinExistence type="predicted"/>
<comment type="caution">
    <text evidence="2">The sequence shown here is derived from an EMBL/GenBank/DDBJ whole genome shotgun (WGS) entry which is preliminary data.</text>
</comment>
<dbReference type="EMBL" id="JAKUCV010007495">
    <property type="protein sequence ID" value="KAJ4823253.1"/>
    <property type="molecule type" value="Genomic_DNA"/>
</dbReference>
<organism evidence="2 3">
    <name type="scientific">Turnera subulata</name>
    <dbReference type="NCBI Taxonomy" id="218843"/>
    <lineage>
        <taxon>Eukaryota</taxon>
        <taxon>Viridiplantae</taxon>
        <taxon>Streptophyta</taxon>
        <taxon>Embryophyta</taxon>
        <taxon>Tracheophyta</taxon>
        <taxon>Spermatophyta</taxon>
        <taxon>Magnoliopsida</taxon>
        <taxon>eudicotyledons</taxon>
        <taxon>Gunneridae</taxon>
        <taxon>Pentapetalae</taxon>
        <taxon>rosids</taxon>
        <taxon>fabids</taxon>
        <taxon>Malpighiales</taxon>
        <taxon>Passifloraceae</taxon>
        <taxon>Turnera</taxon>
    </lineage>
</organism>
<reference evidence="2" key="1">
    <citation type="submission" date="2022-02" db="EMBL/GenBank/DDBJ databases">
        <authorList>
            <person name="Henning P.M."/>
            <person name="McCubbin A.G."/>
            <person name="Shore J.S."/>
        </authorList>
    </citation>
    <scope>NUCLEOTIDE SEQUENCE</scope>
    <source>
        <strain evidence="2">F60SS</strain>
        <tissue evidence="2">Leaves</tissue>
    </source>
</reference>
<evidence type="ECO:0000313" key="3">
    <source>
        <dbReference type="Proteomes" id="UP001141552"/>
    </source>
</evidence>